<name>K2F9D8_9BACT</name>
<accession>K2F9D8</accession>
<comment type="caution">
    <text evidence="1">The sequence shown here is derived from an EMBL/GenBank/DDBJ whole genome shotgun (WGS) entry which is preliminary data.</text>
</comment>
<gene>
    <name evidence="1" type="ORF">ACD_3C00167G0004</name>
</gene>
<sequence length="64" mass="7582">MPIIFYQSIYHYFVDLLAWQVVMVYAPLGVQRQEWLMNLDSRSSREWQTSPSLISWKGLGWGSD</sequence>
<protein>
    <submittedName>
        <fullName evidence="1">Uncharacterized protein</fullName>
    </submittedName>
</protein>
<dbReference type="AlphaFoldDB" id="K2F9D8"/>
<reference evidence="1" key="1">
    <citation type="journal article" date="2012" name="Science">
        <title>Fermentation, hydrogen, and sulfur metabolism in multiple uncultivated bacterial phyla.</title>
        <authorList>
            <person name="Wrighton K.C."/>
            <person name="Thomas B.C."/>
            <person name="Sharon I."/>
            <person name="Miller C.S."/>
            <person name="Castelle C.J."/>
            <person name="VerBerkmoes N.C."/>
            <person name="Wilkins M.J."/>
            <person name="Hettich R.L."/>
            <person name="Lipton M.S."/>
            <person name="Williams K.H."/>
            <person name="Long P.E."/>
            <person name="Banfield J.F."/>
        </authorList>
    </citation>
    <scope>NUCLEOTIDE SEQUENCE [LARGE SCALE GENOMIC DNA]</scope>
</reference>
<organism evidence="1">
    <name type="scientific">uncultured bacterium</name>
    <name type="common">gcode 4</name>
    <dbReference type="NCBI Taxonomy" id="1234023"/>
    <lineage>
        <taxon>Bacteria</taxon>
        <taxon>environmental samples</taxon>
    </lineage>
</organism>
<dbReference type="EMBL" id="AMFJ01000441">
    <property type="protein sequence ID" value="EKE27706.1"/>
    <property type="molecule type" value="Genomic_DNA"/>
</dbReference>
<proteinExistence type="predicted"/>
<evidence type="ECO:0000313" key="1">
    <source>
        <dbReference type="EMBL" id="EKE27706.1"/>
    </source>
</evidence>